<dbReference type="InterPro" id="IPR004675">
    <property type="entry name" value="AhpD_core"/>
</dbReference>
<evidence type="ECO:0000313" key="2">
    <source>
        <dbReference type="EMBL" id="MBD7958780.1"/>
    </source>
</evidence>
<reference evidence="2 3" key="1">
    <citation type="submission" date="2020-08" db="EMBL/GenBank/DDBJ databases">
        <title>A Genomic Blueprint of the Chicken Gut Microbiome.</title>
        <authorList>
            <person name="Gilroy R."/>
            <person name="Ravi A."/>
            <person name="Getino M."/>
            <person name="Pursley I."/>
            <person name="Horton D.L."/>
            <person name="Alikhan N.-F."/>
            <person name="Baker D."/>
            <person name="Gharbi K."/>
            <person name="Hall N."/>
            <person name="Watson M."/>
            <person name="Adriaenssens E.M."/>
            <person name="Foster-Nyarko E."/>
            <person name="Jarju S."/>
            <person name="Secka A."/>
            <person name="Antonio M."/>
            <person name="Oren A."/>
            <person name="Chaudhuri R."/>
            <person name="La Ragione R.M."/>
            <person name="Hildebrand F."/>
            <person name="Pallen M.J."/>
        </authorList>
    </citation>
    <scope>NUCLEOTIDE SEQUENCE [LARGE SCALE GENOMIC DNA]</scope>
    <source>
        <strain evidence="2 3">Sa4CUA7</strain>
    </source>
</reference>
<dbReference type="Pfam" id="PF02627">
    <property type="entry name" value="CMD"/>
    <property type="match status" value="1"/>
</dbReference>
<dbReference type="SUPFAM" id="SSF69118">
    <property type="entry name" value="AhpD-like"/>
    <property type="match status" value="1"/>
</dbReference>
<evidence type="ECO:0000259" key="1">
    <source>
        <dbReference type="Pfam" id="PF02627"/>
    </source>
</evidence>
<dbReference type="NCBIfam" id="TIGR01926">
    <property type="entry name" value="peroxid_rel"/>
    <property type="match status" value="1"/>
</dbReference>
<dbReference type="NCBIfam" id="TIGR00778">
    <property type="entry name" value="ahpD_dom"/>
    <property type="match status" value="1"/>
</dbReference>
<accession>A0ABR8S5M9</accession>
<dbReference type="NCBIfam" id="TIGR04030">
    <property type="entry name" value="perox_Avi_7169"/>
    <property type="match status" value="1"/>
</dbReference>
<dbReference type="RefSeq" id="WP_191719978.1">
    <property type="nucleotide sequence ID" value="NZ_JACSQP010000013.1"/>
</dbReference>
<comment type="caution">
    <text evidence="2">The sequence shown here is derived from an EMBL/GenBank/DDBJ whole genome shotgun (WGS) entry which is preliminary data.</text>
</comment>
<sequence>MSAVTTTDHIAPERFTQEQLGWTPYLEPKPVDDLDERDYEGLVDRGRAANDYFRLLVRDPEILGARTRVDKDIFYNTEGGLPRAERELAAAVASRVNGCVFCASVHSRFATHHSKRHDDVQRLLDEGVTADLGERWNAIVAAAVALTATPSQFSVDHVRRLREAGLDDLAIADVVHGAAFFNWANRLMLSLGDPVAAE</sequence>
<keyword evidence="3" id="KW-1185">Reference proteome</keyword>
<organism evidence="2 3">
    <name type="scientific">Microbacterium pullorum</name>
    <dbReference type="NCBI Taxonomy" id="2762236"/>
    <lineage>
        <taxon>Bacteria</taxon>
        <taxon>Bacillati</taxon>
        <taxon>Actinomycetota</taxon>
        <taxon>Actinomycetes</taxon>
        <taxon>Micrococcales</taxon>
        <taxon>Microbacteriaceae</taxon>
        <taxon>Microbacterium</taxon>
    </lineage>
</organism>
<proteinExistence type="predicted"/>
<dbReference type="Proteomes" id="UP000648352">
    <property type="component" value="Unassembled WGS sequence"/>
</dbReference>
<name>A0ABR8S5M9_9MICO</name>
<dbReference type="InterPro" id="IPR029032">
    <property type="entry name" value="AhpD-like"/>
</dbReference>
<feature type="domain" description="Carboxymuconolactone decarboxylase-like" evidence="1">
    <location>
        <begin position="60"/>
        <end position="144"/>
    </location>
</feature>
<dbReference type="InterPro" id="IPR010195">
    <property type="entry name" value="Uncharacterised_peroxidase-rel"/>
</dbReference>
<dbReference type="Gene3D" id="1.20.1290.10">
    <property type="entry name" value="AhpD-like"/>
    <property type="match status" value="1"/>
</dbReference>
<gene>
    <name evidence="2" type="ORF">H9651_14145</name>
</gene>
<dbReference type="PANTHER" id="PTHR35446:SF2">
    <property type="entry name" value="CARBOXYMUCONOLACTONE DECARBOXYLASE-LIKE DOMAIN-CONTAINING PROTEIN"/>
    <property type="match status" value="1"/>
</dbReference>
<dbReference type="PANTHER" id="PTHR35446">
    <property type="entry name" value="SI:CH211-175M2.5"/>
    <property type="match status" value="1"/>
</dbReference>
<dbReference type="InterPro" id="IPR023923">
    <property type="entry name" value="AhpD_Avi7169"/>
</dbReference>
<dbReference type="InterPro" id="IPR003779">
    <property type="entry name" value="CMD-like"/>
</dbReference>
<dbReference type="EMBL" id="JACSQP010000013">
    <property type="protein sequence ID" value="MBD7958780.1"/>
    <property type="molecule type" value="Genomic_DNA"/>
</dbReference>
<evidence type="ECO:0000313" key="3">
    <source>
        <dbReference type="Proteomes" id="UP000648352"/>
    </source>
</evidence>
<protein>
    <submittedName>
        <fullName evidence="2">Alkylhydroperoxidase domain protein</fullName>
    </submittedName>
</protein>